<dbReference type="Proteomes" id="UP001148662">
    <property type="component" value="Unassembled WGS sequence"/>
</dbReference>
<organism evidence="1 2">
    <name type="scientific">Phlebia brevispora</name>
    <dbReference type="NCBI Taxonomy" id="194682"/>
    <lineage>
        <taxon>Eukaryota</taxon>
        <taxon>Fungi</taxon>
        <taxon>Dikarya</taxon>
        <taxon>Basidiomycota</taxon>
        <taxon>Agaricomycotina</taxon>
        <taxon>Agaricomycetes</taxon>
        <taxon>Polyporales</taxon>
        <taxon>Meruliaceae</taxon>
        <taxon>Phlebia</taxon>
    </lineage>
</organism>
<dbReference type="EMBL" id="JANHOG010000024">
    <property type="protein sequence ID" value="KAJ3559463.1"/>
    <property type="molecule type" value="Genomic_DNA"/>
</dbReference>
<gene>
    <name evidence="1" type="ORF">NM688_g332</name>
</gene>
<proteinExistence type="predicted"/>
<accession>A0ACC1TET0</accession>
<name>A0ACC1TET0_9APHY</name>
<sequence length="508" mass="54722">MLSLSLAVLSAACLVALASEVFERGFNPAHHSGGASPYFEAPTQFDISPETPAGCIVDQAAYIVRHASRYPEPSSFVGWQALYNKLQNATYTANGNLAFLPSWVPPVDDLAHEPLFLSATGAREAFQLGTELRKRYNLTKGGENFTVWSAGQQRCIDTATHWLRGYLGQGDYLASPNENRGTIVFMPDSVNTTGADSLTASAACPLYTGEGGTNASNAFRATYQNGIAKRINQFLDGLELNATDVGVMQDLCGYSFHINGDRRFCDIFQEHEWIDYEYASDLNYYYGSGPGNPLAGTTAFPWLQAITQLLVAGPNRTVGNGSFVPPPLIMGFTHDNDLPPVVAALGIMNSSSDEDVYPLSLTTPDSRRTFRSSYLVSFLGNIALERLSCETPMESTVKHVAGQLNPVPGTGRNARKFVRVRANDAPVPIPACMSGPGSSCPLADFEAYVKGPQATLLGDFVQKCGLANVTNDPDTVDFYVNINSKAANTSIFMLGVDPQVGEPNPFGS</sequence>
<reference evidence="1" key="1">
    <citation type="submission" date="2022-07" db="EMBL/GenBank/DDBJ databases">
        <title>Genome Sequence of Phlebia brevispora.</title>
        <authorList>
            <person name="Buettner E."/>
        </authorList>
    </citation>
    <scope>NUCLEOTIDE SEQUENCE</scope>
    <source>
        <strain evidence="1">MPL23</strain>
    </source>
</reference>
<protein>
    <submittedName>
        <fullName evidence="1">Uncharacterized protein</fullName>
    </submittedName>
</protein>
<evidence type="ECO:0000313" key="1">
    <source>
        <dbReference type="EMBL" id="KAJ3559463.1"/>
    </source>
</evidence>
<comment type="caution">
    <text evidence="1">The sequence shown here is derived from an EMBL/GenBank/DDBJ whole genome shotgun (WGS) entry which is preliminary data.</text>
</comment>
<keyword evidence="2" id="KW-1185">Reference proteome</keyword>
<evidence type="ECO:0000313" key="2">
    <source>
        <dbReference type="Proteomes" id="UP001148662"/>
    </source>
</evidence>